<dbReference type="InterPro" id="IPR001789">
    <property type="entry name" value="Sig_transdc_resp-reg_receiver"/>
</dbReference>
<dbReference type="EC" id="3.5.1.44" evidence="5"/>
<organism evidence="10 11">
    <name type="scientific">Geomobilimonas luticola</name>
    <dbReference type="NCBI Taxonomy" id="1114878"/>
    <lineage>
        <taxon>Bacteria</taxon>
        <taxon>Pseudomonadati</taxon>
        <taxon>Thermodesulfobacteriota</taxon>
        <taxon>Desulfuromonadia</taxon>
        <taxon>Geobacterales</taxon>
        <taxon>Geobacteraceae</taxon>
        <taxon>Geomobilimonas</taxon>
    </lineage>
</organism>
<comment type="domain">
    <text evidence="5">Contains a C-terminal catalytic domain, and an N-terminal region which modulates catalytic activity.</text>
</comment>
<evidence type="ECO:0000256" key="6">
    <source>
        <dbReference type="PROSITE-ProRule" id="PRU00050"/>
    </source>
</evidence>
<keyword evidence="3 5" id="KW-0378">Hydrolase</keyword>
<dbReference type="EC" id="3.1.1.61" evidence="5"/>
<dbReference type="InterPro" id="IPR000673">
    <property type="entry name" value="Sig_transdc_resp-reg_Me-estase"/>
</dbReference>
<dbReference type="Pfam" id="PF01339">
    <property type="entry name" value="CheB_methylest"/>
    <property type="match status" value="1"/>
</dbReference>
<evidence type="ECO:0000256" key="2">
    <source>
        <dbReference type="ARBA" id="ARBA00022500"/>
    </source>
</evidence>
<evidence type="ECO:0000256" key="3">
    <source>
        <dbReference type="ARBA" id="ARBA00022801"/>
    </source>
</evidence>
<feature type="active site" evidence="5 6">
    <location>
        <position position="203"/>
    </location>
</feature>
<dbReference type="PANTHER" id="PTHR42872:SF6">
    <property type="entry name" value="PROTEIN-GLUTAMATE METHYLESTERASE_PROTEIN-GLUTAMINE GLUTAMINASE"/>
    <property type="match status" value="1"/>
</dbReference>
<feature type="active site" evidence="5 6">
    <location>
        <position position="300"/>
    </location>
</feature>
<evidence type="ECO:0000256" key="7">
    <source>
        <dbReference type="PROSITE-ProRule" id="PRU00169"/>
    </source>
</evidence>
<keyword evidence="5 7" id="KW-0597">Phosphoprotein</keyword>
<dbReference type="InterPro" id="IPR011006">
    <property type="entry name" value="CheY-like_superfamily"/>
</dbReference>
<dbReference type="InterPro" id="IPR035909">
    <property type="entry name" value="CheB_C"/>
</dbReference>
<sequence length="361" mass="38741">MSVIRVVVIDDSAYNRRTITKMLEVMENVQVVGYAADGEEGIRRILDLRPDLVTLDLEMPKMDGFTLLRIVMNTCPTPVIVISARSEDERVFKALELGAVDFIAKPTTAISDQLLKIREDLQEKVCNVFNLNMAGIKRREAVHAAEVPVRKKKKAPASPPLRGGQPLRDVIAIGASTGGPPALQTILSAFASPHPVAILISQHMPAGFTKAFAERLNRGSALEIKEAADGDHVRPGRVLVAPGGLNLVFQTLKNGEVVARLAKPSAQDRYVPSVDVMFDSLAGIYGERLLGVVLTGMGNDGSRGVRAIKAAGGQVLAESEESSVVFGMPREAIATGVVDGVAPLDRMAREIMDRCGLVHGI</sequence>
<dbReference type="PIRSF" id="PIRSF000876">
    <property type="entry name" value="RR_chemtxs_CheB"/>
    <property type="match status" value="1"/>
</dbReference>
<dbReference type="PROSITE" id="PS50110">
    <property type="entry name" value="RESPONSE_REGULATORY"/>
    <property type="match status" value="1"/>
</dbReference>
<comment type="catalytic activity">
    <reaction evidence="5">
        <text>L-glutaminyl-[protein] + H2O = L-glutamyl-[protein] + NH4(+)</text>
        <dbReference type="Rhea" id="RHEA:16441"/>
        <dbReference type="Rhea" id="RHEA-COMP:10207"/>
        <dbReference type="Rhea" id="RHEA-COMP:10208"/>
        <dbReference type="ChEBI" id="CHEBI:15377"/>
        <dbReference type="ChEBI" id="CHEBI:28938"/>
        <dbReference type="ChEBI" id="CHEBI:29973"/>
        <dbReference type="ChEBI" id="CHEBI:30011"/>
        <dbReference type="EC" id="3.5.1.44"/>
    </reaction>
</comment>
<comment type="catalytic activity">
    <reaction evidence="4 5">
        <text>[protein]-L-glutamate 5-O-methyl ester + H2O = L-glutamyl-[protein] + methanol + H(+)</text>
        <dbReference type="Rhea" id="RHEA:23236"/>
        <dbReference type="Rhea" id="RHEA-COMP:10208"/>
        <dbReference type="Rhea" id="RHEA-COMP:10311"/>
        <dbReference type="ChEBI" id="CHEBI:15377"/>
        <dbReference type="ChEBI" id="CHEBI:15378"/>
        <dbReference type="ChEBI" id="CHEBI:17790"/>
        <dbReference type="ChEBI" id="CHEBI:29973"/>
        <dbReference type="ChEBI" id="CHEBI:82795"/>
        <dbReference type="EC" id="3.1.1.61"/>
    </reaction>
</comment>
<evidence type="ECO:0000313" key="10">
    <source>
        <dbReference type="EMBL" id="MBT0654171.1"/>
    </source>
</evidence>
<dbReference type="Gene3D" id="3.40.50.2300">
    <property type="match status" value="1"/>
</dbReference>
<dbReference type="RefSeq" id="WP_214176181.1">
    <property type="nucleotide sequence ID" value="NZ_JAHCVK010000008.1"/>
</dbReference>
<comment type="subcellular location">
    <subcellularLocation>
        <location evidence="5">Cytoplasm</location>
    </subcellularLocation>
</comment>
<dbReference type="PROSITE" id="PS50122">
    <property type="entry name" value="CHEB"/>
    <property type="match status" value="1"/>
</dbReference>
<feature type="domain" description="CheB-type methylesterase" evidence="9">
    <location>
        <begin position="160"/>
        <end position="352"/>
    </location>
</feature>
<comment type="function">
    <text evidence="5">Involved in chemotaxis. Part of a chemotaxis signal transduction system that modulates chemotaxis in response to various stimuli. Catalyzes the demethylation of specific methylglutamate residues introduced into the chemoreceptors (methyl-accepting chemotaxis proteins or MCP) by CheR. Also mediates the irreversible deamidation of specific glutamine residues to glutamic acid.</text>
</comment>
<gene>
    <name evidence="5" type="primary">cheB</name>
    <name evidence="10" type="ORF">KI810_13995</name>
</gene>
<accession>A0ABS5SFN3</accession>
<dbReference type="Pfam" id="PF00072">
    <property type="entry name" value="Response_reg"/>
    <property type="match status" value="1"/>
</dbReference>
<evidence type="ECO:0000313" key="11">
    <source>
        <dbReference type="Proteomes" id="UP000756860"/>
    </source>
</evidence>
<proteinExistence type="inferred from homology"/>
<keyword evidence="1 5" id="KW-0963">Cytoplasm</keyword>
<dbReference type="SUPFAM" id="SSF52738">
    <property type="entry name" value="Methylesterase CheB, C-terminal domain"/>
    <property type="match status" value="1"/>
</dbReference>
<evidence type="ECO:0000259" key="8">
    <source>
        <dbReference type="PROSITE" id="PS50110"/>
    </source>
</evidence>
<feature type="modified residue" description="4-aspartylphosphate" evidence="5 7">
    <location>
        <position position="56"/>
    </location>
</feature>
<evidence type="ECO:0000256" key="4">
    <source>
        <dbReference type="ARBA" id="ARBA00048267"/>
    </source>
</evidence>
<keyword evidence="11" id="KW-1185">Reference proteome</keyword>
<dbReference type="NCBIfam" id="NF001965">
    <property type="entry name" value="PRK00742.1"/>
    <property type="match status" value="1"/>
</dbReference>
<comment type="caution">
    <text evidence="10">The sequence shown here is derived from an EMBL/GenBank/DDBJ whole genome shotgun (WGS) entry which is preliminary data.</text>
</comment>
<feature type="active site" evidence="5 6">
    <location>
        <position position="176"/>
    </location>
</feature>
<comment type="similarity">
    <text evidence="5">Belongs to the CheB family.</text>
</comment>
<reference evidence="10 11" key="1">
    <citation type="submission" date="2021-05" db="EMBL/GenBank/DDBJ databases">
        <title>The draft genome of Geobacter luticola JCM 17780.</title>
        <authorList>
            <person name="Xu Z."/>
            <person name="Masuda Y."/>
            <person name="Itoh H."/>
            <person name="Senoo K."/>
        </authorList>
    </citation>
    <scope>NUCLEOTIDE SEQUENCE [LARGE SCALE GENOMIC DNA]</scope>
    <source>
        <strain evidence="10 11">JCM 17780</strain>
    </source>
</reference>
<evidence type="ECO:0000259" key="9">
    <source>
        <dbReference type="PROSITE" id="PS50122"/>
    </source>
</evidence>
<protein>
    <recommendedName>
        <fullName evidence="5">Protein-glutamate methylesterase/protein-glutamine glutaminase</fullName>
        <ecNumber evidence="5">3.1.1.61</ecNumber>
        <ecNumber evidence="5">3.5.1.44</ecNumber>
    </recommendedName>
</protein>
<dbReference type="EMBL" id="JAHCVK010000008">
    <property type="protein sequence ID" value="MBT0654171.1"/>
    <property type="molecule type" value="Genomic_DNA"/>
</dbReference>
<dbReference type="SMART" id="SM00448">
    <property type="entry name" value="REC"/>
    <property type="match status" value="1"/>
</dbReference>
<evidence type="ECO:0000256" key="1">
    <source>
        <dbReference type="ARBA" id="ARBA00022490"/>
    </source>
</evidence>
<dbReference type="PANTHER" id="PTHR42872">
    <property type="entry name" value="PROTEIN-GLUTAMATE METHYLESTERASE/PROTEIN-GLUTAMINE GLUTAMINASE"/>
    <property type="match status" value="1"/>
</dbReference>
<comment type="PTM">
    <text evidence="5">Phosphorylated by CheA. Phosphorylation of the N-terminal regulatory domain activates the methylesterase activity.</text>
</comment>
<dbReference type="HAMAP" id="MF_00099">
    <property type="entry name" value="CheB_chemtxs"/>
    <property type="match status" value="1"/>
</dbReference>
<dbReference type="SUPFAM" id="SSF52172">
    <property type="entry name" value="CheY-like"/>
    <property type="match status" value="1"/>
</dbReference>
<dbReference type="Gene3D" id="3.40.50.180">
    <property type="entry name" value="Methylesterase CheB, C-terminal domain"/>
    <property type="match status" value="1"/>
</dbReference>
<name>A0ABS5SFN3_9BACT</name>
<dbReference type="Proteomes" id="UP000756860">
    <property type="component" value="Unassembled WGS sequence"/>
</dbReference>
<dbReference type="CDD" id="cd16432">
    <property type="entry name" value="CheB_Rec"/>
    <property type="match status" value="1"/>
</dbReference>
<dbReference type="CDD" id="cd17541">
    <property type="entry name" value="REC_CheB-like"/>
    <property type="match status" value="1"/>
</dbReference>
<feature type="domain" description="Response regulatory" evidence="8">
    <location>
        <begin position="5"/>
        <end position="120"/>
    </location>
</feature>
<dbReference type="InterPro" id="IPR008248">
    <property type="entry name" value="CheB-like"/>
</dbReference>
<keyword evidence="2 5" id="KW-0145">Chemotaxis</keyword>
<evidence type="ECO:0000256" key="5">
    <source>
        <dbReference type="HAMAP-Rule" id="MF_00099"/>
    </source>
</evidence>